<evidence type="ECO:0000259" key="5">
    <source>
        <dbReference type="Pfam" id="PF00370"/>
    </source>
</evidence>
<dbReference type="GO" id="GO:0016773">
    <property type="term" value="F:phosphotransferase activity, alcohol group as acceptor"/>
    <property type="evidence" value="ECO:0007669"/>
    <property type="project" value="InterPro"/>
</dbReference>
<sequence>MEYLLGIDVGTVRTKAILYDHQLQAKQTFRQTYTLYRDATGMAEQEPTEVLAAVEKVINDAYAEVQRNHCDLLAVAFSSENQSLILLDENFQPLTRVLTWADTRARQVASRIKRNLVAKELYMDTGTPIHPMSPFTKLLWLKEDQPELLKKTAYVADIKSYLFKHFFDEFKVDISVASCSGMWNINTRTWDEQALAMTDIAAVQLPEIVDSTQQAHGLTAAGQAALQIPADTPFVYGAFGGAASNIGMGAVDESTAAIAIGTSAAVRVMTDHPVIDPQQRLFCYALDEEHWVIGGPLNNGGDVYQWAVKHLVDANAVASEQVDAFQLANQVIEGVPAGSHGLIFHPFLGGERAPIWDANARGSFFGLNQLHTRADMLRAVMEGITMNVGSVFEIVRDLVGDPKQIMASGGFTDSLVWRQMLADVIGFPVGVAMAHGGCCLGAAAIALKSLGRISDYSEVTPLLAQPETYIPDDLAAYTYQKYQPLFNQVEELLTPAYAAIAQLQEK</sequence>
<evidence type="ECO:0000313" key="8">
    <source>
        <dbReference type="Proteomes" id="UP000050816"/>
    </source>
</evidence>
<dbReference type="PATRIC" id="fig|1423760.3.peg.1811"/>
<dbReference type="Proteomes" id="UP000050816">
    <property type="component" value="Unassembled WGS sequence"/>
</dbReference>
<dbReference type="SUPFAM" id="SSF53067">
    <property type="entry name" value="Actin-like ATPase domain"/>
    <property type="match status" value="2"/>
</dbReference>
<accession>A0A0R1U817</accession>
<evidence type="ECO:0000313" key="7">
    <source>
        <dbReference type="EMBL" id="KRL89401.1"/>
    </source>
</evidence>
<dbReference type="AlphaFoldDB" id="A0A0R1U817"/>
<protein>
    <submittedName>
        <fullName evidence="7">Carbohydrate kinase FGGY</fullName>
    </submittedName>
</protein>
<dbReference type="PROSITE" id="PS00445">
    <property type="entry name" value="FGGY_KINASES_2"/>
    <property type="match status" value="1"/>
</dbReference>
<keyword evidence="3 4" id="KW-0418">Kinase</keyword>
<feature type="domain" description="Carbohydrate kinase FGGY N-terminal" evidence="5">
    <location>
        <begin position="3"/>
        <end position="247"/>
    </location>
</feature>
<dbReference type="Pfam" id="PF00370">
    <property type="entry name" value="FGGY_N"/>
    <property type="match status" value="1"/>
</dbReference>
<evidence type="ECO:0000256" key="1">
    <source>
        <dbReference type="ARBA" id="ARBA00009156"/>
    </source>
</evidence>
<dbReference type="PANTHER" id="PTHR43095:SF2">
    <property type="entry name" value="GLUCONOKINASE"/>
    <property type="match status" value="1"/>
</dbReference>
<evidence type="ECO:0000256" key="4">
    <source>
        <dbReference type="RuleBase" id="RU003733"/>
    </source>
</evidence>
<name>A0A0R1U817_9LACO</name>
<dbReference type="PIRSF" id="PIRSF000538">
    <property type="entry name" value="GlpK"/>
    <property type="match status" value="1"/>
</dbReference>
<reference evidence="7 8" key="1">
    <citation type="journal article" date="2015" name="Genome Announc.">
        <title>Expanding the biotechnology potential of lactobacilli through comparative genomics of 213 strains and associated genera.</title>
        <authorList>
            <person name="Sun Z."/>
            <person name="Harris H.M."/>
            <person name="McCann A."/>
            <person name="Guo C."/>
            <person name="Argimon S."/>
            <person name="Zhang W."/>
            <person name="Yang X."/>
            <person name="Jeffery I.B."/>
            <person name="Cooney J.C."/>
            <person name="Kagawa T.F."/>
            <person name="Liu W."/>
            <person name="Song Y."/>
            <person name="Salvetti E."/>
            <person name="Wrobel A."/>
            <person name="Rasinkangas P."/>
            <person name="Parkhill J."/>
            <person name="Rea M.C."/>
            <person name="O'Sullivan O."/>
            <person name="Ritari J."/>
            <person name="Douillard F.P."/>
            <person name="Paul Ross R."/>
            <person name="Yang R."/>
            <person name="Briner A.E."/>
            <person name="Felis G.E."/>
            <person name="de Vos W.M."/>
            <person name="Barrangou R."/>
            <person name="Klaenhammer T.R."/>
            <person name="Caufield P.W."/>
            <person name="Cui Y."/>
            <person name="Zhang H."/>
            <person name="O'Toole P.W."/>
        </authorList>
    </citation>
    <scope>NUCLEOTIDE SEQUENCE [LARGE SCALE GENOMIC DNA]</scope>
    <source>
        <strain evidence="7 8">DSM 15946</strain>
    </source>
</reference>
<proteinExistence type="inferred from homology"/>
<dbReference type="EMBL" id="AZFK01000047">
    <property type="protein sequence ID" value="KRL89401.1"/>
    <property type="molecule type" value="Genomic_DNA"/>
</dbReference>
<evidence type="ECO:0000256" key="3">
    <source>
        <dbReference type="ARBA" id="ARBA00022777"/>
    </source>
</evidence>
<dbReference type="Gene3D" id="3.30.420.40">
    <property type="match status" value="2"/>
</dbReference>
<gene>
    <name evidence="7" type="ORF">FC43_GL001735</name>
</gene>
<organism evidence="7 8">
    <name type="scientific">Limosilactobacillus ingluviei DSM 15946</name>
    <dbReference type="NCBI Taxonomy" id="1423760"/>
    <lineage>
        <taxon>Bacteria</taxon>
        <taxon>Bacillati</taxon>
        <taxon>Bacillota</taxon>
        <taxon>Bacilli</taxon>
        <taxon>Lactobacillales</taxon>
        <taxon>Lactobacillaceae</taxon>
        <taxon>Limosilactobacillus</taxon>
    </lineage>
</organism>
<dbReference type="InterPro" id="IPR043129">
    <property type="entry name" value="ATPase_NBD"/>
</dbReference>
<keyword evidence="2 4" id="KW-0808">Transferase</keyword>
<dbReference type="InterPro" id="IPR018485">
    <property type="entry name" value="FGGY_C"/>
</dbReference>
<dbReference type="GO" id="GO:0016301">
    <property type="term" value="F:kinase activity"/>
    <property type="evidence" value="ECO:0007669"/>
    <property type="project" value="UniProtKB-KW"/>
</dbReference>
<comment type="similarity">
    <text evidence="1 4">Belongs to the FGGY kinase family.</text>
</comment>
<dbReference type="InterPro" id="IPR018484">
    <property type="entry name" value="FGGY_N"/>
</dbReference>
<dbReference type="PANTHER" id="PTHR43095">
    <property type="entry name" value="SUGAR KINASE"/>
    <property type="match status" value="1"/>
</dbReference>
<dbReference type="Pfam" id="PF02782">
    <property type="entry name" value="FGGY_C"/>
    <property type="match status" value="1"/>
</dbReference>
<evidence type="ECO:0000256" key="2">
    <source>
        <dbReference type="ARBA" id="ARBA00022679"/>
    </source>
</evidence>
<feature type="domain" description="Carbohydrate kinase FGGY C-terminal" evidence="6">
    <location>
        <begin position="256"/>
        <end position="447"/>
    </location>
</feature>
<comment type="caution">
    <text evidence="7">The sequence shown here is derived from an EMBL/GenBank/DDBJ whole genome shotgun (WGS) entry which is preliminary data.</text>
</comment>
<evidence type="ECO:0000259" key="6">
    <source>
        <dbReference type="Pfam" id="PF02782"/>
    </source>
</evidence>
<dbReference type="InterPro" id="IPR050406">
    <property type="entry name" value="FGGY_Carb_Kinase"/>
</dbReference>
<dbReference type="InterPro" id="IPR018483">
    <property type="entry name" value="Carb_kinase_FGGY_CS"/>
</dbReference>
<dbReference type="RefSeq" id="WP_056954973.1">
    <property type="nucleotide sequence ID" value="NZ_AZFK01000047.1"/>
</dbReference>
<dbReference type="GO" id="GO:0005975">
    <property type="term" value="P:carbohydrate metabolic process"/>
    <property type="evidence" value="ECO:0007669"/>
    <property type="project" value="InterPro"/>
</dbReference>
<dbReference type="CDD" id="cd07770">
    <property type="entry name" value="ASKHA_NBD_FGGY_GntK"/>
    <property type="match status" value="1"/>
</dbReference>
<dbReference type="InterPro" id="IPR000577">
    <property type="entry name" value="Carb_kinase_FGGY"/>
</dbReference>